<reference evidence="6" key="1">
    <citation type="submission" date="2022-02" db="EMBL/GenBank/DDBJ databases">
        <title>Towards deciphering the DNA virus diversity associated with rodent species in the families Cricetidae and Heteromyidae.</title>
        <authorList>
            <person name="Lund M."/>
            <person name="Larsen B.B."/>
            <person name="Gryseels S."/>
            <person name="Kraberger S."/>
            <person name="Rowsey D.M."/>
            <person name="Steger L."/>
            <person name="Yule K.M."/>
            <person name="Upham N.S."/>
            <person name="Worobey M."/>
            <person name="Van Doorslaer K."/>
            <person name="Varsani A."/>
        </authorList>
    </citation>
    <scope>NUCLEOTIDE SEQUENCE</scope>
    <source>
        <strain evidence="6">NeonRodF8_40</strain>
    </source>
</reference>
<dbReference type="EMBL" id="OM869637">
    <property type="protein sequence ID" value="UPW41616.1"/>
    <property type="molecule type" value="Genomic_DNA"/>
</dbReference>
<organism evidence="6">
    <name type="scientific">Peromfec virus RodF8_40</name>
    <dbReference type="NCBI Taxonomy" id="2929374"/>
    <lineage>
        <taxon>Viruses</taxon>
        <taxon>Monodnaviria</taxon>
        <taxon>Sangervirae</taxon>
        <taxon>Phixviricota</taxon>
        <taxon>Malgrandaviricetes</taxon>
        <taxon>Petitvirales</taxon>
        <taxon>Microviridae</taxon>
    </lineage>
</organism>
<evidence type="ECO:0000256" key="2">
    <source>
        <dbReference type="ARBA" id="ARBA00009963"/>
    </source>
</evidence>
<keyword evidence="3" id="KW-1140">T=1 icosahedral capsid protein</keyword>
<dbReference type="InterPro" id="IPR037002">
    <property type="entry name" value="Microviridae_protein_F_sf"/>
</dbReference>
<evidence type="ECO:0000256" key="5">
    <source>
        <dbReference type="ARBA" id="ARBA00022844"/>
    </source>
</evidence>
<accession>A0A976N2F5</accession>
<name>A0A976N2F5_9VIRU</name>
<proteinExistence type="inferred from homology"/>
<dbReference type="InterPro" id="IPR003514">
    <property type="entry name" value="Microviridae_protein_F"/>
</dbReference>
<dbReference type="GO" id="GO:0005198">
    <property type="term" value="F:structural molecule activity"/>
    <property type="evidence" value="ECO:0007669"/>
    <property type="project" value="InterPro"/>
</dbReference>
<comment type="subcellular location">
    <subcellularLocation>
        <location evidence="1">Virion</location>
    </subcellularLocation>
</comment>
<sequence>MEKIMSKKRRTTSYVGYSEAVKRFDIEPSPGRERNRFRYIDRGRDTFNAGQLIPFMWFPILPGDDLYFSPRFLVRLSNAFISPVMDEVSCDVYAFMSYNSFVFDEWKEFMGEYEDNTSDYDESGENVGGDAILEPPYNSPGDYELPTMTFNKLASPGNEAADSIFPIDSLYDHLGLPYRLSPDGTSITIQTLVPRHCNLIWNEFFREQNFQRRAPVPRSIGPDKYGQFKVMPVLKHRDYFTGSLPFLQKGPNVLIGLQGDLPVIFDYPTSIDPSEALAGVPHWYNTSTGQRVSYSGDAGYVLRAGIDGSTKGSVLTNATTGSSINVGTHAYADASGLQALALAQIRLGFQLQRFYEGQARSGTRYIEYVHFMFGVYVPDLQIERPQFIGGTRFYINVNPVTQTSNTSGQNSALGSLAAFGVAYHRDDGAIHCKSLQHGYVILFICARTNLSYSQGLDRDWSKRDRFDFYTPTLAHLVEQPILNQEICATGIPAYDEEVFGYVPRYDEYRTIIPRNKGRFRPDAPGSLASYHFGELFDISTPGTEADNFPGLPHLNPKFLTQSSDVINRSLNLPSTTTNVPQFLMDYTVKVHGSRVMSKYGIPGFADHF</sequence>
<evidence type="ECO:0000313" key="6">
    <source>
        <dbReference type="EMBL" id="UPW41616.1"/>
    </source>
</evidence>
<dbReference type="InterPro" id="IPR016184">
    <property type="entry name" value="Capsid/spike_ssDNA_virus"/>
</dbReference>
<dbReference type="SUPFAM" id="SSF88645">
    <property type="entry name" value="ssDNA viruses"/>
    <property type="match status" value="1"/>
</dbReference>
<evidence type="ECO:0000256" key="3">
    <source>
        <dbReference type="ARBA" id="ARBA00022431"/>
    </source>
</evidence>
<keyword evidence="4" id="KW-0167">Capsid protein</keyword>
<keyword evidence="5" id="KW-0946">Virion</keyword>
<dbReference type="Pfam" id="PF02305">
    <property type="entry name" value="Phage_F"/>
    <property type="match status" value="1"/>
</dbReference>
<evidence type="ECO:0000256" key="1">
    <source>
        <dbReference type="ARBA" id="ARBA00004328"/>
    </source>
</evidence>
<dbReference type="GO" id="GO:0039615">
    <property type="term" value="C:T=1 icosahedral viral capsid"/>
    <property type="evidence" value="ECO:0007669"/>
    <property type="project" value="UniProtKB-KW"/>
</dbReference>
<protein>
    <submittedName>
        <fullName evidence="6">Major capsid protein</fullName>
    </submittedName>
</protein>
<comment type="similarity">
    <text evidence="2">Belongs to the microviridae F protein family.</text>
</comment>
<dbReference type="Gene3D" id="2.60.169.10">
    <property type="entry name" value="Microviridae F protein"/>
    <property type="match status" value="2"/>
</dbReference>
<evidence type="ECO:0000256" key="4">
    <source>
        <dbReference type="ARBA" id="ARBA00022561"/>
    </source>
</evidence>